<gene>
    <name evidence="3" type="ORF">GIB67_004479</name>
</gene>
<reference evidence="3 4" key="1">
    <citation type="journal article" date="2020" name="IScience">
        <title>Genome Sequencing of the Endangered Kingdonia uniflora (Circaeasteraceae, Ranunculales) Reveals Potential Mechanisms of Evolutionary Specialization.</title>
        <authorList>
            <person name="Sun Y."/>
            <person name="Deng T."/>
            <person name="Zhang A."/>
            <person name="Moore M.J."/>
            <person name="Landis J.B."/>
            <person name="Lin N."/>
            <person name="Zhang H."/>
            <person name="Zhang X."/>
            <person name="Huang J."/>
            <person name="Zhang X."/>
            <person name="Sun H."/>
            <person name="Wang H."/>
        </authorList>
    </citation>
    <scope>NUCLEOTIDE SEQUENCE [LARGE SCALE GENOMIC DNA]</scope>
    <source>
        <strain evidence="3">TB1705</strain>
        <tissue evidence="3">Leaf</tissue>
    </source>
</reference>
<dbReference type="PANTHER" id="PTHR46287">
    <property type="entry name" value="BTB/POZ AND TAZ DOMAIN-CONTAINING PROTEIN 3-RELATED"/>
    <property type="match status" value="1"/>
</dbReference>
<comment type="pathway">
    <text evidence="1">Protein modification; protein ubiquitination.</text>
</comment>
<dbReference type="EMBL" id="JACGCM010001275">
    <property type="protein sequence ID" value="KAF6157541.1"/>
    <property type="molecule type" value="Genomic_DNA"/>
</dbReference>
<dbReference type="Proteomes" id="UP000541444">
    <property type="component" value="Unassembled WGS sequence"/>
</dbReference>
<evidence type="ECO:0000256" key="1">
    <source>
        <dbReference type="ARBA" id="ARBA00004906"/>
    </source>
</evidence>
<proteinExistence type="predicted"/>
<evidence type="ECO:0000313" key="4">
    <source>
        <dbReference type="Proteomes" id="UP000541444"/>
    </source>
</evidence>
<organism evidence="3 4">
    <name type="scientific">Kingdonia uniflora</name>
    <dbReference type="NCBI Taxonomy" id="39325"/>
    <lineage>
        <taxon>Eukaryota</taxon>
        <taxon>Viridiplantae</taxon>
        <taxon>Streptophyta</taxon>
        <taxon>Embryophyta</taxon>
        <taxon>Tracheophyta</taxon>
        <taxon>Spermatophyta</taxon>
        <taxon>Magnoliopsida</taxon>
        <taxon>Ranunculales</taxon>
        <taxon>Circaeasteraceae</taxon>
        <taxon>Kingdonia</taxon>
    </lineage>
</organism>
<dbReference type="Gene3D" id="3.30.710.10">
    <property type="entry name" value="Potassium Channel Kv1.1, Chain A"/>
    <property type="match status" value="1"/>
</dbReference>
<dbReference type="InterPro" id="IPR044513">
    <property type="entry name" value="BT1/2/3/4/5"/>
</dbReference>
<dbReference type="SUPFAM" id="SSF54695">
    <property type="entry name" value="POZ domain"/>
    <property type="match status" value="1"/>
</dbReference>
<evidence type="ECO:0000313" key="3">
    <source>
        <dbReference type="EMBL" id="KAF6157541.1"/>
    </source>
</evidence>
<dbReference type="AlphaFoldDB" id="A0A7J7MRJ8"/>
<feature type="domain" description="BTB" evidence="2">
    <location>
        <begin position="22"/>
        <end position="123"/>
    </location>
</feature>
<dbReference type="Pfam" id="PF00651">
    <property type="entry name" value="BTB"/>
    <property type="match status" value="1"/>
</dbReference>
<dbReference type="InterPro" id="IPR011333">
    <property type="entry name" value="SKP1/BTB/POZ_sf"/>
</dbReference>
<dbReference type="InterPro" id="IPR000210">
    <property type="entry name" value="BTB/POZ_dom"/>
</dbReference>
<dbReference type="GO" id="GO:0006355">
    <property type="term" value="P:regulation of DNA-templated transcription"/>
    <property type="evidence" value="ECO:0007669"/>
    <property type="project" value="UniProtKB-ARBA"/>
</dbReference>
<dbReference type="PANTHER" id="PTHR46287:SF4">
    <property type="entry name" value="BTB_POZ AND TAZ DOMAIN-CONTAINING PROTEIN 2"/>
    <property type="match status" value="1"/>
</dbReference>
<keyword evidence="4" id="KW-1185">Reference proteome</keyword>
<dbReference type="GO" id="GO:0005634">
    <property type="term" value="C:nucleus"/>
    <property type="evidence" value="ECO:0007669"/>
    <property type="project" value="TreeGrafter"/>
</dbReference>
<accession>A0A7J7MRJ8</accession>
<dbReference type="OrthoDB" id="6359816at2759"/>
<protein>
    <recommendedName>
        <fullName evidence="2">BTB domain-containing protein</fullName>
    </recommendedName>
</protein>
<dbReference type="SMART" id="SM00225">
    <property type="entry name" value="BTB"/>
    <property type="match status" value="1"/>
</dbReference>
<comment type="caution">
    <text evidence="3">The sequence shown here is derived from an EMBL/GenBank/DDBJ whole genome shotgun (WGS) entry which is preliminary data.</text>
</comment>
<dbReference type="Gene3D" id="6.10.250.3030">
    <property type="match status" value="1"/>
</dbReference>
<name>A0A7J7MRJ8_9MAGN</name>
<sequence>MWTYDNSFLPSRDCFSGESPIPDVRILTSSGLTIPAHSTVLASVPKLLERIIDRPGKSWNSKKIIPILDVPCNAVLSFIRFITSSRCEDFEIEEYGINLLALSHLFSVPQLKERCTKGLAEQLTSENVVDVLQLSRLYDAPDLRLKCLNFMSKEFKQV</sequence>
<evidence type="ECO:0000259" key="2">
    <source>
        <dbReference type="SMART" id="SM00225"/>
    </source>
</evidence>
<dbReference type="CDD" id="cd14733">
    <property type="entry name" value="BACK"/>
    <property type="match status" value="1"/>
</dbReference>